<name>A0A504YFZ0_FASGI</name>
<gene>
    <name evidence="1" type="ORF">FGIG_06411</name>
</gene>
<evidence type="ECO:0000313" key="1">
    <source>
        <dbReference type="EMBL" id="TPP59451.1"/>
    </source>
</evidence>
<dbReference type="Proteomes" id="UP000316759">
    <property type="component" value="Unassembled WGS sequence"/>
</dbReference>
<evidence type="ECO:0000313" key="2">
    <source>
        <dbReference type="Proteomes" id="UP000316759"/>
    </source>
</evidence>
<sequence length="123" mass="14005">MSDMLDLNVDRSTEHWLSIIAGTVLPENSLMAALDTDDLVTAHLRLNRARTTTTPIKSPFRTRSLHRLFYVNYVTDLVGAFIHHVLRRVGAVSKAKRNSNLLKLLLQRAQTSCDFRFTNQQTP</sequence>
<dbReference type="AlphaFoldDB" id="A0A504YFZ0"/>
<dbReference type="STRING" id="46835.A0A504YFZ0"/>
<protein>
    <submittedName>
        <fullName evidence="1">3-hydroxy-3-methylglutaryl-coenzyme A reductase</fullName>
    </submittedName>
</protein>
<dbReference type="EMBL" id="SUNJ01010708">
    <property type="protein sequence ID" value="TPP59451.1"/>
    <property type="molecule type" value="Genomic_DNA"/>
</dbReference>
<organism evidence="1 2">
    <name type="scientific">Fasciola gigantica</name>
    <name type="common">Giant liver fluke</name>
    <dbReference type="NCBI Taxonomy" id="46835"/>
    <lineage>
        <taxon>Eukaryota</taxon>
        <taxon>Metazoa</taxon>
        <taxon>Spiralia</taxon>
        <taxon>Lophotrochozoa</taxon>
        <taxon>Platyhelminthes</taxon>
        <taxon>Trematoda</taxon>
        <taxon>Digenea</taxon>
        <taxon>Plagiorchiida</taxon>
        <taxon>Echinostomata</taxon>
        <taxon>Echinostomatoidea</taxon>
        <taxon>Fasciolidae</taxon>
        <taxon>Fasciola</taxon>
    </lineage>
</organism>
<proteinExistence type="predicted"/>
<keyword evidence="2" id="KW-1185">Reference proteome</keyword>
<accession>A0A504YFZ0</accession>
<comment type="caution">
    <text evidence="1">The sequence shown here is derived from an EMBL/GenBank/DDBJ whole genome shotgun (WGS) entry which is preliminary data.</text>
</comment>
<reference evidence="1 2" key="1">
    <citation type="submission" date="2019-04" db="EMBL/GenBank/DDBJ databases">
        <title>Annotation for the trematode Fasciola gigantica.</title>
        <authorList>
            <person name="Choi Y.-J."/>
        </authorList>
    </citation>
    <scope>NUCLEOTIDE SEQUENCE [LARGE SCALE GENOMIC DNA]</scope>
    <source>
        <strain evidence="1">Uganda_cow_1</strain>
    </source>
</reference>